<gene>
    <name evidence="1" type="ORF">BECKLFY1418A_GA0070994_100718</name>
</gene>
<dbReference type="InterPro" id="IPR001646">
    <property type="entry name" value="5peptide_repeat"/>
</dbReference>
<accession>A0A450UAS2</accession>
<dbReference type="InterPro" id="IPR051082">
    <property type="entry name" value="Pentapeptide-BTB/POZ_domain"/>
</dbReference>
<dbReference type="PANTHER" id="PTHR14136:SF17">
    <property type="entry name" value="BTB_POZ DOMAIN-CONTAINING PROTEIN KCTD9"/>
    <property type="match status" value="1"/>
</dbReference>
<dbReference type="SUPFAM" id="SSF141571">
    <property type="entry name" value="Pentapeptide repeat-like"/>
    <property type="match status" value="1"/>
</dbReference>
<dbReference type="EMBL" id="CAADFH010000007">
    <property type="protein sequence ID" value="VFJ89312.1"/>
    <property type="molecule type" value="Genomic_DNA"/>
</dbReference>
<dbReference type="PANTHER" id="PTHR14136">
    <property type="entry name" value="BTB_POZ DOMAIN-CONTAINING PROTEIN KCTD9"/>
    <property type="match status" value="1"/>
</dbReference>
<dbReference type="AlphaFoldDB" id="A0A450UAS2"/>
<dbReference type="Pfam" id="PF00805">
    <property type="entry name" value="Pentapeptide"/>
    <property type="match status" value="2"/>
</dbReference>
<reference evidence="1" key="1">
    <citation type="submission" date="2019-02" db="EMBL/GenBank/DDBJ databases">
        <authorList>
            <person name="Gruber-Vodicka R. H."/>
            <person name="Seah K. B. B."/>
        </authorList>
    </citation>
    <scope>NUCLEOTIDE SEQUENCE</scope>
    <source>
        <strain evidence="1">BECK_M6</strain>
    </source>
</reference>
<protein>
    <submittedName>
        <fullName evidence="1">Pentapeptide repeat-containing protein</fullName>
    </submittedName>
</protein>
<proteinExistence type="predicted"/>
<evidence type="ECO:0000313" key="1">
    <source>
        <dbReference type="EMBL" id="VFJ89312.1"/>
    </source>
</evidence>
<name>A0A450UAS2_9GAMM</name>
<organism evidence="1">
    <name type="scientific">Candidatus Kentrum sp. LFY</name>
    <dbReference type="NCBI Taxonomy" id="2126342"/>
    <lineage>
        <taxon>Bacteria</taxon>
        <taxon>Pseudomonadati</taxon>
        <taxon>Pseudomonadota</taxon>
        <taxon>Gammaproteobacteria</taxon>
        <taxon>Candidatus Kentrum</taxon>
    </lineage>
</organism>
<dbReference type="Gene3D" id="2.160.20.80">
    <property type="entry name" value="E3 ubiquitin-protein ligase SopA"/>
    <property type="match status" value="1"/>
</dbReference>
<sequence>MLGITGVLIPARRIDMKVGDMPVLQQLAEGIGGLETIELADSLDGQDIRGIQFLEFAVQIFILFVEILFIGDGESLAMLEVQKMTGRSITTTLVLQDLPLDDRTIPVHSDLEMVRDQSIHLRNGHSELYPYQDRLVLLSPRHHLAKLRGAGQHLQVLPYFTPKGERHAYHDPEGLLAKDRRHEWWRKYGAASGKGFQGLPAELDRDNLMDITRQPLLNYLVALSHGRGKLDFGETNTLNEIYADLLAAVHERQWEGGRRHAGSGDLEEDQFVRILEEIALAIWHGDGRTTTVDAIRARCERGRLTKYLEQFTEGAKQGVTRLLTAFYFRQAGDIRGERTFEFTHKSFGEYLTARRLVRALARIETMSARHDEDPDDGWDERDALQHWAEITGPTAMDEYLYEFVQREVALRGEKQCRAWQGTLCRLIAWASHPEKGMPMERLGLGSFAEMLRQSRNAEEALLALHSACADQTKDVMEIHWHSPTAFGAWFKRLQGQGDGSQNTLAQSCLNYLRLAGCRLDFMNLYEAQLAGADLRRAGLFGAILWYAQCHGADLRGAGLGGVDLSRTNLRGADLSEANLIGAGLGGVDLSRTNLSGANLRGANLRGANLAYTRLTNADLEDADLEGVDLRAAQNLCKPKNLHKARNLDSKLFEALR</sequence>